<dbReference type="EMBL" id="BORR01000015">
    <property type="protein sequence ID" value="GIO38772.1"/>
    <property type="molecule type" value="Genomic_DNA"/>
</dbReference>
<keyword evidence="2" id="KW-1185">Reference proteome</keyword>
<gene>
    <name evidence="1" type="ORF">J41TS12_36330</name>
</gene>
<dbReference type="Proteomes" id="UP000681162">
    <property type="component" value="Unassembled WGS sequence"/>
</dbReference>
<dbReference type="AlphaFoldDB" id="A0A920CJC8"/>
<name>A0A920CJC8_9BACL</name>
<comment type="caution">
    <text evidence="1">The sequence shown here is derived from an EMBL/GenBank/DDBJ whole genome shotgun (WGS) entry which is preliminary data.</text>
</comment>
<protein>
    <recommendedName>
        <fullName evidence="3">Adhesin domain-containing protein</fullName>
    </recommendedName>
</protein>
<evidence type="ECO:0008006" key="3">
    <source>
        <dbReference type="Google" id="ProtNLM"/>
    </source>
</evidence>
<reference evidence="1 2" key="1">
    <citation type="submission" date="2021-03" db="EMBL/GenBank/DDBJ databases">
        <title>Antimicrobial resistance genes in bacteria isolated from Japanese honey, and their potential for conferring macrolide and lincosamide resistance in the American foulbrood pathogen Paenibacillus larvae.</title>
        <authorList>
            <person name="Okamoto M."/>
            <person name="Kumagai M."/>
            <person name="Kanamori H."/>
            <person name="Takamatsu D."/>
        </authorList>
    </citation>
    <scope>NUCLEOTIDE SEQUENCE [LARGE SCALE GENOMIC DNA]</scope>
    <source>
        <strain evidence="1 2">J41TS12</strain>
    </source>
</reference>
<proteinExistence type="predicted"/>
<evidence type="ECO:0000313" key="1">
    <source>
        <dbReference type="EMBL" id="GIO38772.1"/>
    </source>
</evidence>
<dbReference type="PROSITE" id="PS51257">
    <property type="entry name" value="PROKAR_LIPOPROTEIN"/>
    <property type="match status" value="1"/>
</dbReference>
<accession>A0A920CJC8</accession>
<organism evidence="1 2">
    <name type="scientific">Paenibacillus antibioticophila</name>
    <dbReference type="NCBI Taxonomy" id="1274374"/>
    <lineage>
        <taxon>Bacteria</taxon>
        <taxon>Bacillati</taxon>
        <taxon>Bacillota</taxon>
        <taxon>Bacilli</taxon>
        <taxon>Bacillales</taxon>
        <taxon>Paenibacillaceae</taxon>
        <taxon>Paenibacillus</taxon>
    </lineage>
</organism>
<dbReference type="RefSeq" id="WP_212941173.1">
    <property type="nucleotide sequence ID" value="NZ_BORR01000015.1"/>
</dbReference>
<evidence type="ECO:0000313" key="2">
    <source>
        <dbReference type="Proteomes" id="UP000681162"/>
    </source>
</evidence>
<sequence>MNRKRSSFSQVALVTGVAVLSFMLLSGCKSVEESVDGVNGGGAKEAVNSAAQALARAAEEGKKLTMQGNDSDSLVLETSSPVGEFSGIVIDHEVGNIEIAASADDQIRVSARIYDLNSKSIGKSQENVFEQAAVSIQAEGRTEARIRVHASDDEQKDLWDWARSKYKYSGFGVDYRIELPAAISSYKVSNNVGNMELTGLTGAFELKNEVGNVDLVSAGIAGASKISVSTGSVELDVQSLENKGKLAVDVALGDIHATLGDTVDSSVDTKVELGEVSSSLNKSRMGKDGSISLAVDVGNIDIN</sequence>